<accession>A0ABR3W7B0</accession>
<feature type="region of interest" description="Disordered" evidence="1">
    <location>
        <begin position="646"/>
        <end position="666"/>
    </location>
</feature>
<dbReference type="Gene3D" id="3.40.50.300">
    <property type="entry name" value="P-loop containing nucleotide triphosphate hydrolases"/>
    <property type="match status" value="1"/>
</dbReference>
<feature type="compositionally biased region" description="Low complexity" evidence="1">
    <location>
        <begin position="1328"/>
        <end position="1357"/>
    </location>
</feature>
<dbReference type="SUPFAM" id="SSF52540">
    <property type="entry name" value="P-loop containing nucleoside triphosphate hydrolases"/>
    <property type="match status" value="1"/>
</dbReference>
<feature type="compositionally biased region" description="Low complexity" evidence="1">
    <location>
        <begin position="1300"/>
        <end position="1318"/>
    </location>
</feature>
<feature type="compositionally biased region" description="Polar residues" evidence="1">
    <location>
        <begin position="1162"/>
        <end position="1179"/>
    </location>
</feature>
<sequence length="1388" mass="156236">MATSNREITGEAATGVETFLSATTNTPGALPGATLGNSGGETKSISEPDASEMRPSLARHPSDNGDDGHGMPSYGKYKAHDGEVSPNTDDRFRVLSKIRSLQDELEKVERGARQKQNLENFESAWDKALQQDGGDAVQKGWAEMQNKKAQSFVKDTTAFAFAKEWVHNRESNFIQEMVERDDFNRQLSQRRETWEAKNGISQAKVDNSQELHVPWPAGGPFLSMPALFDPLSDEARFNSTADAQGYDSRERELRSQLNDLIFEKHNEFLRWKTTRSPPPFKPPEFNLEDEWPRPLSNYVQWTVFRYGSPAKTFLEEKGNLFAVEVLDGEPDLNASETTYELLKRTRRNNESEMPSQIPKLVQGFVPERIRLNGPQFAQTFNMLFPGSDTHYLRSQPRMTLLQPYRFLIHRESDIRNRHATLQQKFAEFDNNNAGPTQTSEHRSSVPDDPGQEVHAIPDGDVQSSSTSKIKIEPEPSEQNRNAIQRDRAEELQEAPKAGPNGETELPFAHSRSTLEYLGCLIDFMDTTISKRREYVQGNECQKIHFRDLWYLFSPGDEIIRRDGRQVYRVIDVVNPAHNASSKNIFFDFDDDNTTTRYFQVNCVYVDFNGKRIGPVSATFTIKPFTGERSVESLEVYPLRLHRYQPVSANQGNRSRPATSQSQTRRQQLVNRGKTFFKAASMKLGNAFYNGPTADGDDVESQVVVDFETALLSGKNFDEASIPQIKSLLGDADDGSSTSSVGGDVWCFASCCLGQYIFDDRFVDGQRREDYITSLIPKTYSKLPSVAVHPRSLEETTGENSLTDEEFLLMSYRVFAFVLRTRKWAELDLTYMEGAAESSNEQRENKEVRQSAFDQLVLPEGHKTIVLSLISQHYRNRDAGRSSFEQSDIVRGKGKGLILLLHGAPGVGKTSTAEGIAELFKKPLFTITCGDLGSTAREVEEALDLNFNLANRWGCILLLDEADVFLASRTATDFERNGLVAGKFYQEQLQPIEFFLRVLEYYAGILFLTTNRVGVIDEAFRSRIHISLYYPPLGYDETRAVFKLNLKLIRDRFNNDKRHIKIDTDDVVEYALDYYRANEKARWNGRQIRNACQTALALAEFKAQGGSHLTVLEPNAEVRLAVDNFKTVSKAYLEFTKYLKQLYGIHEDARAKELGHRARENNRQAQVQPTQQSGFGSTILQPGLFHSNSQPYGNVPINPMQAFQNQPYQQASMMGPGQVAQVSGMQQQPNQQVSYYSNPVQISPAGSSMSYATSSQPSSAQMPPQNQGFMGMQFQPAQGDLNQQAQPWQGQPNPINTGSMPQMPSAQALQQQYQPQAQQNPGSAQLGSQMPASPPIQAQQQIPSQYPMQQQQQQQQQPGSTWHSNVNTQNLQSFGGQTPPGPPPQDQGR</sequence>
<keyword evidence="4" id="KW-1185">Reference proteome</keyword>
<feature type="compositionally biased region" description="Basic and acidic residues" evidence="1">
    <location>
        <begin position="60"/>
        <end position="69"/>
    </location>
</feature>
<feature type="compositionally biased region" description="Polar residues" evidence="1">
    <location>
        <begin position="1279"/>
        <end position="1299"/>
    </location>
</feature>
<name>A0ABR3W7B0_9PEZI</name>
<reference evidence="3 4" key="1">
    <citation type="journal article" date="2024" name="IMA Fungus">
        <title>IMA Genome - F19 : A genome assembly and annotation guide to empower mycologists, including annotated draft genome sequences of Ceratocystis pirilliformis, Diaporthe australafricana, Fusarium ophioides, Paecilomyces lecythidis, and Sporothrix stenoceras.</title>
        <authorList>
            <person name="Aylward J."/>
            <person name="Wilson A.M."/>
            <person name="Visagie C.M."/>
            <person name="Spraker J."/>
            <person name="Barnes I."/>
            <person name="Buitendag C."/>
            <person name="Ceriani C."/>
            <person name="Del Mar Angel L."/>
            <person name="du Plessis D."/>
            <person name="Fuchs T."/>
            <person name="Gasser K."/>
            <person name="Kramer D."/>
            <person name="Li W."/>
            <person name="Munsamy K."/>
            <person name="Piso A."/>
            <person name="Price J.L."/>
            <person name="Sonnekus B."/>
            <person name="Thomas C."/>
            <person name="van der Nest A."/>
            <person name="van Dijk A."/>
            <person name="van Heerden A."/>
            <person name="van Vuuren N."/>
            <person name="Yilmaz N."/>
            <person name="Duong T.A."/>
            <person name="van der Merwe N.A."/>
            <person name="Wingfield M.J."/>
            <person name="Wingfield B.D."/>
        </authorList>
    </citation>
    <scope>NUCLEOTIDE SEQUENCE [LARGE SCALE GENOMIC DNA]</scope>
    <source>
        <strain evidence="3 4">CMW 18300</strain>
    </source>
</reference>
<dbReference type="InterPro" id="IPR054289">
    <property type="entry name" value="DUF7025"/>
</dbReference>
<feature type="region of interest" description="Disordered" evidence="1">
    <location>
        <begin position="1"/>
        <end position="73"/>
    </location>
</feature>
<dbReference type="PANTHER" id="PTHR46411:SF2">
    <property type="entry name" value="AAA+ ATPASE DOMAIN-CONTAINING PROTEIN"/>
    <property type="match status" value="1"/>
</dbReference>
<evidence type="ECO:0000256" key="1">
    <source>
        <dbReference type="SAM" id="MobiDB-lite"/>
    </source>
</evidence>
<feature type="compositionally biased region" description="Pro residues" evidence="1">
    <location>
        <begin position="1378"/>
        <end position="1388"/>
    </location>
</feature>
<feature type="region of interest" description="Disordered" evidence="1">
    <location>
        <begin position="1245"/>
        <end position="1388"/>
    </location>
</feature>
<protein>
    <recommendedName>
        <fullName evidence="2">AAA+ ATPase domain-containing protein</fullName>
    </recommendedName>
</protein>
<dbReference type="EMBL" id="JAWRVE010000133">
    <property type="protein sequence ID" value="KAL1855202.1"/>
    <property type="molecule type" value="Genomic_DNA"/>
</dbReference>
<gene>
    <name evidence="3" type="ORF">Daus18300_011203</name>
</gene>
<evidence type="ECO:0000313" key="4">
    <source>
        <dbReference type="Proteomes" id="UP001583177"/>
    </source>
</evidence>
<feature type="compositionally biased region" description="Polar residues" evidence="1">
    <location>
        <begin position="1358"/>
        <end position="1373"/>
    </location>
</feature>
<dbReference type="SMART" id="SM00382">
    <property type="entry name" value="AAA"/>
    <property type="match status" value="1"/>
</dbReference>
<feature type="compositionally biased region" description="Polar residues" evidence="1">
    <location>
        <begin position="427"/>
        <end position="438"/>
    </location>
</feature>
<feature type="compositionally biased region" description="Low complexity" evidence="1">
    <location>
        <begin position="1253"/>
        <end position="1266"/>
    </location>
</feature>
<dbReference type="Pfam" id="PF23232">
    <property type="entry name" value="AAA_lid_13"/>
    <property type="match status" value="1"/>
</dbReference>
<dbReference type="Proteomes" id="UP001583177">
    <property type="component" value="Unassembled WGS sequence"/>
</dbReference>
<dbReference type="Pfam" id="PF22942">
    <property type="entry name" value="DUF7025"/>
    <property type="match status" value="1"/>
</dbReference>
<dbReference type="InterPro" id="IPR003959">
    <property type="entry name" value="ATPase_AAA_core"/>
</dbReference>
<proteinExistence type="predicted"/>
<dbReference type="InterPro" id="IPR003593">
    <property type="entry name" value="AAA+_ATPase"/>
</dbReference>
<dbReference type="InterPro" id="IPR027417">
    <property type="entry name" value="P-loop_NTPase"/>
</dbReference>
<feature type="region of interest" description="Disordered" evidence="1">
    <location>
        <begin position="1154"/>
        <end position="1179"/>
    </location>
</feature>
<dbReference type="InterPro" id="IPR056599">
    <property type="entry name" value="AAA_lid_fung"/>
</dbReference>
<feature type="domain" description="AAA+ ATPase" evidence="2">
    <location>
        <begin position="894"/>
        <end position="1033"/>
    </location>
</feature>
<dbReference type="PANTHER" id="PTHR46411">
    <property type="entry name" value="FAMILY ATPASE, PUTATIVE-RELATED"/>
    <property type="match status" value="1"/>
</dbReference>
<comment type="caution">
    <text evidence="3">The sequence shown here is derived from an EMBL/GenBank/DDBJ whole genome shotgun (WGS) entry which is preliminary data.</text>
</comment>
<organism evidence="3 4">
    <name type="scientific">Diaporthe australafricana</name>
    <dbReference type="NCBI Taxonomy" id="127596"/>
    <lineage>
        <taxon>Eukaryota</taxon>
        <taxon>Fungi</taxon>
        <taxon>Dikarya</taxon>
        <taxon>Ascomycota</taxon>
        <taxon>Pezizomycotina</taxon>
        <taxon>Sordariomycetes</taxon>
        <taxon>Sordariomycetidae</taxon>
        <taxon>Diaporthales</taxon>
        <taxon>Diaporthaceae</taxon>
        <taxon>Diaporthe</taxon>
    </lineage>
</organism>
<dbReference type="CDD" id="cd19481">
    <property type="entry name" value="RecA-like_protease"/>
    <property type="match status" value="1"/>
</dbReference>
<feature type="region of interest" description="Disordered" evidence="1">
    <location>
        <begin position="427"/>
        <end position="481"/>
    </location>
</feature>
<evidence type="ECO:0000259" key="2">
    <source>
        <dbReference type="SMART" id="SM00382"/>
    </source>
</evidence>
<dbReference type="Pfam" id="PF00004">
    <property type="entry name" value="AAA"/>
    <property type="match status" value="1"/>
</dbReference>
<feature type="region of interest" description="Disordered" evidence="1">
    <location>
        <begin position="487"/>
        <end position="506"/>
    </location>
</feature>
<evidence type="ECO:0000313" key="3">
    <source>
        <dbReference type="EMBL" id="KAL1855202.1"/>
    </source>
</evidence>